<accession>A0A1I8AJL8</accession>
<evidence type="ECO:0000313" key="2">
    <source>
        <dbReference type="Proteomes" id="UP000095287"/>
    </source>
</evidence>
<dbReference type="WBParaSite" id="L893_g6473.t1">
    <property type="protein sequence ID" value="L893_g6473.t1"/>
    <property type="gene ID" value="L893_g6473"/>
</dbReference>
<name>A0A1I8AJL8_9BILA</name>
<protein>
    <submittedName>
        <fullName evidence="3">Membrane-spanning 4-domains subfamily A member 15-like</fullName>
    </submittedName>
</protein>
<keyword evidence="1" id="KW-0472">Membrane</keyword>
<reference evidence="3" key="1">
    <citation type="submission" date="2016-11" db="UniProtKB">
        <authorList>
            <consortium name="WormBaseParasite"/>
        </authorList>
    </citation>
    <scope>IDENTIFICATION</scope>
</reference>
<keyword evidence="1" id="KW-1133">Transmembrane helix</keyword>
<proteinExistence type="predicted"/>
<keyword evidence="1" id="KW-0812">Transmembrane</keyword>
<evidence type="ECO:0000313" key="3">
    <source>
        <dbReference type="WBParaSite" id="L893_g6473.t1"/>
    </source>
</evidence>
<dbReference type="Proteomes" id="UP000095287">
    <property type="component" value="Unplaced"/>
</dbReference>
<feature type="transmembrane region" description="Helical" evidence="1">
    <location>
        <begin position="95"/>
        <end position="116"/>
    </location>
</feature>
<dbReference type="AlphaFoldDB" id="A0A1I8AJL8"/>
<sequence>MFLKSLLADGDSAPESFPPTLLTRTPQRAIQTLRRFDISPPDSTMNVGLGVSEPLCCCGVRITSAAKTIGILHIVQAVIEILGISANTISGQSYALGGLIMPCLHFLIGFMVVSGVNQEKQERLLPAIILQVIFIVGAACASILIGTLTILTFIGDTDGVQRALVTSLLVVFLLVLAFGSWCLSILITCHKYIKAKKKTIQIPIGDLKV</sequence>
<feature type="transmembrane region" description="Helical" evidence="1">
    <location>
        <begin position="128"/>
        <end position="154"/>
    </location>
</feature>
<keyword evidence="2" id="KW-1185">Reference proteome</keyword>
<evidence type="ECO:0000256" key="1">
    <source>
        <dbReference type="SAM" id="Phobius"/>
    </source>
</evidence>
<feature type="transmembrane region" description="Helical" evidence="1">
    <location>
        <begin position="166"/>
        <end position="189"/>
    </location>
</feature>
<organism evidence="2 3">
    <name type="scientific">Steinernema glaseri</name>
    <dbReference type="NCBI Taxonomy" id="37863"/>
    <lineage>
        <taxon>Eukaryota</taxon>
        <taxon>Metazoa</taxon>
        <taxon>Ecdysozoa</taxon>
        <taxon>Nematoda</taxon>
        <taxon>Chromadorea</taxon>
        <taxon>Rhabditida</taxon>
        <taxon>Tylenchina</taxon>
        <taxon>Panagrolaimomorpha</taxon>
        <taxon>Strongyloidoidea</taxon>
        <taxon>Steinernematidae</taxon>
        <taxon>Steinernema</taxon>
    </lineage>
</organism>